<evidence type="ECO:0000313" key="1">
    <source>
        <dbReference type="EMBL" id="BAQ94154.1"/>
    </source>
</evidence>
<evidence type="ECO:0000313" key="2">
    <source>
        <dbReference type="Proteomes" id="UP000504827"/>
    </source>
</evidence>
<organism evidence="1 2">
    <name type="scientific">uncultured phage_MedDCM-OCT-S35-C6</name>
    <dbReference type="NCBI Taxonomy" id="2741075"/>
    <lineage>
        <taxon>Viruses</taxon>
        <taxon>Duplodnaviria</taxon>
        <taxon>Heunggongvirae</taxon>
        <taxon>Uroviricota</taxon>
        <taxon>Caudoviricetes</taxon>
        <taxon>Autographivirales</taxon>
        <taxon>Pelagivirus</taxon>
        <taxon>Pelagivirus S35C6</taxon>
    </lineage>
</organism>
<sequence length="74" mass="8333">MWLVALRKLYDAEVAESTAVIDTFLKNSVGVADHDNFMKTVKTQFDKLVHAKHAISEIDSITEASIRKEKNGKK</sequence>
<protein>
    <submittedName>
        <fullName evidence="1">Uncharacterized protein</fullName>
    </submittedName>
</protein>
<proteinExistence type="predicted"/>
<name>A0A6S4PLS3_9CAUD</name>
<reference evidence="1 2" key="1">
    <citation type="journal article" date="2013" name="PLoS Genet.">
        <title>Expanding the Marine Virosphere Using Metagenomics.</title>
        <authorList>
            <person name="Mizuno C.M."/>
            <person name="Rodriguez-Valera F."/>
            <person name="Kimes N.E."/>
            <person name="Ghai R."/>
        </authorList>
    </citation>
    <scope>NUCLEOTIDE SEQUENCE [LARGE SCALE GENOMIC DNA]</scope>
    <source>
        <strain evidence="1">UvMED-CGR-U-MedDCM-OCT-S35-C6</strain>
    </source>
</reference>
<dbReference type="EMBL" id="AP013542">
    <property type="protein sequence ID" value="BAQ94154.1"/>
    <property type="molecule type" value="Genomic_DNA"/>
</dbReference>
<dbReference type="Proteomes" id="UP000504827">
    <property type="component" value="Segment"/>
</dbReference>
<accession>A0A6S4PLS3</accession>
<keyword evidence="2" id="KW-1185">Reference proteome</keyword>